<name>A0A835GWX6_9MAGN</name>
<keyword evidence="2" id="KW-0326">Glycosidase</keyword>
<gene>
    <name evidence="4" type="ORF">IFM89_018328</name>
</gene>
<dbReference type="SUPFAM" id="SSF52279">
    <property type="entry name" value="Beta-D-glucan exohydrolase, C-terminal domain"/>
    <property type="match status" value="1"/>
</dbReference>
<reference evidence="4 5" key="1">
    <citation type="submission" date="2020-10" db="EMBL/GenBank/DDBJ databases">
        <title>The Coptis chinensis genome and diversification of protoberbering-type alkaloids.</title>
        <authorList>
            <person name="Wang B."/>
            <person name="Shu S."/>
            <person name="Song C."/>
            <person name="Liu Y."/>
        </authorList>
    </citation>
    <scope>NUCLEOTIDE SEQUENCE [LARGE SCALE GENOMIC DNA]</scope>
    <source>
        <strain evidence="4">HL-2020</strain>
        <tissue evidence="4">Leaf</tissue>
    </source>
</reference>
<dbReference type="InterPro" id="IPR036881">
    <property type="entry name" value="Glyco_hydro_3_C_sf"/>
</dbReference>
<evidence type="ECO:0000256" key="2">
    <source>
        <dbReference type="ARBA" id="ARBA00023295"/>
    </source>
</evidence>
<organism evidence="4 5">
    <name type="scientific">Coptis chinensis</name>
    <dbReference type="NCBI Taxonomy" id="261450"/>
    <lineage>
        <taxon>Eukaryota</taxon>
        <taxon>Viridiplantae</taxon>
        <taxon>Streptophyta</taxon>
        <taxon>Embryophyta</taxon>
        <taxon>Tracheophyta</taxon>
        <taxon>Spermatophyta</taxon>
        <taxon>Magnoliopsida</taxon>
        <taxon>Ranunculales</taxon>
        <taxon>Ranunculaceae</taxon>
        <taxon>Coptidoideae</taxon>
        <taxon>Coptis</taxon>
    </lineage>
</organism>
<proteinExistence type="predicted"/>
<dbReference type="GO" id="GO:0031222">
    <property type="term" value="P:arabinan catabolic process"/>
    <property type="evidence" value="ECO:0007669"/>
    <property type="project" value="TreeGrafter"/>
</dbReference>
<dbReference type="SUPFAM" id="SSF51445">
    <property type="entry name" value="(Trans)glycosidases"/>
    <property type="match status" value="1"/>
</dbReference>
<sequence>MCVKEGDATSLMCSYNRVNGVPACADPKLLNETIRGLWDLHGLWRLCSKYEVEAVLNGKVAEAKLDEALKNLYVILMRLGWFDGSPGNYGALGRDDIYSPASLELVAEAARQCIVSLKNENNILPFRPPPCDKKRFIVGVVGPHANAIEAMIGNYALKSSVTCRYVTPLAGLGSYVDVKYAPGCTDVKCKCDAGIKAAIDATRDTDVTVLFVGLDLSIEAESLDRTDLNSPGYQQKLIEDFTDTNVYKRGRLRRKIKERYMWRP</sequence>
<dbReference type="AlphaFoldDB" id="A0A835GWX6"/>
<dbReference type="InterPro" id="IPR044993">
    <property type="entry name" value="BXL"/>
</dbReference>
<evidence type="ECO:0000259" key="3">
    <source>
        <dbReference type="Pfam" id="PF01915"/>
    </source>
</evidence>
<dbReference type="InterPro" id="IPR002772">
    <property type="entry name" value="Glyco_hydro_3_C"/>
</dbReference>
<keyword evidence="5" id="KW-1185">Reference proteome</keyword>
<dbReference type="PANTHER" id="PTHR42721">
    <property type="entry name" value="SUGAR HYDROLASE-RELATED"/>
    <property type="match status" value="1"/>
</dbReference>
<dbReference type="GO" id="GO:0046556">
    <property type="term" value="F:alpha-L-arabinofuranosidase activity"/>
    <property type="evidence" value="ECO:0007669"/>
    <property type="project" value="TreeGrafter"/>
</dbReference>
<evidence type="ECO:0000313" key="4">
    <source>
        <dbReference type="EMBL" id="KAF9589066.1"/>
    </source>
</evidence>
<dbReference type="InterPro" id="IPR017853">
    <property type="entry name" value="GH"/>
</dbReference>
<dbReference type="GO" id="GO:0009044">
    <property type="term" value="F:xylan 1,4-beta-xylosidase activity"/>
    <property type="evidence" value="ECO:0007669"/>
    <property type="project" value="InterPro"/>
</dbReference>
<keyword evidence="1" id="KW-0378">Hydrolase</keyword>
<evidence type="ECO:0000313" key="5">
    <source>
        <dbReference type="Proteomes" id="UP000631114"/>
    </source>
</evidence>
<dbReference type="Pfam" id="PF01915">
    <property type="entry name" value="Glyco_hydro_3_C"/>
    <property type="match status" value="1"/>
</dbReference>
<dbReference type="OrthoDB" id="47059at2759"/>
<feature type="domain" description="Glycoside hydrolase family 3 C-terminal" evidence="3">
    <location>
        <begin position="114"/>
        <end position="245"/>
    </location>
</feature>
<comment type="caution">
    <text evidence="4">The sequence shown here is derived from an EMBL/GenBank/DDBJ whole genome shotgun (WGS) entry which is preliminary data.</text>
</comment>
<dbReference type="InterPro" id="IPR036962">
    <property type="entry name" value="Glyco_hydro_3_N_sf"/>
</dbReference>
<accession>A0A835GWX6</accession>
<evidence type="ECO:0000256" key="1">
    <source>
        <dbReference type="ARBA" id="ARBA00022801"/>
    </source>
</evidence>
<dbReference type="EMBL" id="JADFTS010000009">
    <property type="protein sequence ID" value="KAF9589066.1"/>
    <property type="molecule type" value="Genomic_DNA"/>
</dbReference>
<dbReference type="Proteomes" id="UP000631114">
    <property type="component" value="Unassembled WGS sequence"/>
</dbReference>
<dbReference type="Gene3D" id="3.20.20.300">
    <property type="entry name" value="Glycoside hydrolase, family 3, N-terminal domain"/>
    <property type="match status" value="1"/>
</dbReference>
<dbReference type="PANTHER" id="PTHR42721:SF11">
    <property type="entry name" value="BETA-D-XYLOSIDASE 5-RELATED"/>
    <property type="match status" value="1"/>
</dbReference>
<dbReference type="Gene3D" id="3.40.50.1700">
    <property type="entry name" value="Glycoside hydrolase family 3 C-terminal domain"/>
    <property type="match status" value="1"/>
</dbReference>
<protein>
    <recommendedName>
        <fullName evidence="3">Glycoside hydrolase family 3 C-terminal domain-containing protein</fullName>
    </recommendedName>
</protein>
<dbReference type="GO" id="GO:0045493">
    <property type="term" value="P:xylan catabolic process"/>
    <property type="evidence" value="ECO:0007669"/>
    <property type="project" value="InterPro"/>
</dbReference>